<dbReference type="EMBL" id="CP152276">
    <property type="protein sequence ID" value="XAE44484.1"/>
    <property type="molecule type" value="Genomic_DNA"/>
</dbReference>
<dbReference type="SUPFAM" id="SSF63380">
    <property type="entry name" value="Riboflavin synthase domain-like"/>
    <property type="match status" value="1"/>
</dbReference>
<reference evidence="9 10" key="1">
    <citation type="submission" date="2024-04" db="EMBL/GenBank/DDBJ databases">
        <title>Complete genome sequence of Nguyenibacter vanlangesis HBCM-1154, a strain capable of nitrogen fixation, IAA production, and phosphorus solubilization isolated from sugarcane soil.</title>
        <authorList>
            <person name="MY HANH P."/>
        </authorList>
    </citation>
    <scope>NUCLEOTIDE SEQUENCE [LARGE SCALE GENOMIC DNA]</scope>
    <source>
        <strain evidence="9 10">HBCM 1154</strain>
    </source>
</reference>
<keyword evidence="2" id="KW-0001">2Fe-2S</keyword>
<dbReference type="InterPro" id="IPR017927">
    <property type="entry name" value="FAD-bd_FR_type"/>
</dbReference>
<evidence type="ECO:0000256" key="1">
    <source>
        <dbReference type="ARBA" id="ARBA00022630"/>
    </source>
</evidence>
<dbReference type="InterPro" id="IPR006058">
    <property type="entry name" value="2Fe2S_fd_BS"/>
</dbReference>
<keyword evidence="3" id="KW-0479">Metal-binding</keyword>
<evidence type="ECO:0000256" key="4">
    <source>
        <dbReference type="ARBA" id="ARBA00023002"/>
    </source>
</evidence>
<dbReference type="RefSeq" id="WP_342629736.1">
    <property type="nucleotide sequence ID" value="NZ_CP152276.1"/>
</dbReference>
<dbReference type="Pfam" id="PF00111">
    <property type="entry name" value="Fer2"/>
    <property type="match status" value="1"/>
</dbReference>
<protein>
    <submittedName>
        <fullName evidence="9">PDR/VanB family oxidoreductase</fullName>
        <ecNumber evidence="9">1.-.-.-</ecNumber>
    </submittedName>
</protein>
<evidence type="ECO:0000256" key="2">
    <source>
        <dbReference type="ARBA" id="ARBA00022714"/>
    </source>
</evidence>
<dbReference type="SUPFAM" id="SSF54292">
    <property type="entry name" value="2Fe-2S ferredoxin-like"/>
    <property type="match status" value="1"/>
</dbReference>
<dbReference type="SUPFAM" id="SSF52343">
    <property type="entry name" value="Ferredoxin reductase-like, C-terminal NADP-linked domain"/>
    <property type="match status" value="1"/>
</dbReference>
<organism evidence="9 10">
    <name type="scientific">Nguyenibacter vanlangensis</name>
    <dbReference type="NCBI Taxonomy" id="1216886"/>
    <lineage>
        <taxon>Bacteria</taxon>
        <taxon>Pseudomonadati</taxon>
        <taxon>Pseudomonadota</taxon>
        <taxon>Alphaproteobacteria</taxon>
        <taxon>Acetobacterales</taxon>
        <taxon>Acetobacteraceae</taxon>
        <taxon>Nguyenibacter</taxon>
    </lineage>
</organism>
<evidence type="ECO:0000256" key="6">
    <source>
        <dbReference type="ARBA" id="ARBA00023014"/>
    </source>
</evidence>
<keyword evidence="10" id="KW-1185">Reference proteome</keyword>
<evidence type="ECO:0000313" key="9">
    <source>
        <dbReference type="EMBL" id="XAE44484.1"/>
    </source>
</evidence>
<evidence type="ECO:0000259" key="8">
    <source>
        <dbReference type="PROSITE" id="PS51384"/>
    </source>
</evidence>
<dbReference type="PANTHER" id="PTHR47354:SF1">
    <property type="entry name" value="CARNITINE MONOOXYGENASE REDUCTASE SUBUNIT"/>
    <property type="match status" value="1"/>
</dbReference>
<dbReference type="InterPro" id="IPR017938">
    <property type="entry name" value="Riboflavin_synthase-like_b-brl"/>
</dbReference>
<dbReference type="InterPro" id="IPR001041">
    <property type="entry name" value="2Fe-2S_ferredoxin-type"/>
</dbReference>
<gene>
    <name evidence="9" type="ORF">AAC691_08690</name>
</gene>
<dbReference type="Gene3D" id="3.10.20.30">
    <property type="match status" value="1"/>
</dbReference>
<feature type="domain" description="FAD-binding FR-type" evidence="8">
    <location>
        <begin position="1"/>
        <end position="99"/>
    </location>
</feature>
<dbReference type="PANTHER" id="PTHR47354">
    <property type="entry name" value="NADH OXIDOREDUCTASE HCR"/>
    <property type="match status" value="1"/>
</dbReference>
<dbReference type="CDD" id="cd06185">
    <property type="entry name" value="PDR_like"/>
    <property type="match status" value="1"/>
</dbReference>
<accession>A0ABZ3DA88</accession>
<evidence type="ECO:0000313" key="10">
    <source>
        <dbReference type="Proteomes" id="UP001449795"/>
    </source>
</evidence>
<evidence type="ECO:0000256" key="5">
    <source>
        <dbReference type="ARBA" id="ARBA00023004"/>
    </source>
</evidence>
<dbReference type="InterPro" id="IPR036010">
    <property type="entry name" value="2Fe-2S_ferredoxin-like_sf"/>
</dbReference>
<sequence length="310" mass="33051">MIEVQVGAVERLGQILCFDLLPLSGILPPWQAGAHIDLILEDGLLRQYSLCGDPADRTRYQLAVLREPDSRGGSHAVHDHVKPGARFRVGTPRNLFPLARGARHSLLIGGGIGVTPLVAMAHELHARGEAFTFHYVARDPVFAELLAAAPFAGQVRVYDRSSMQTPRFDPHQAVASAGAAAGKHVYVCGPVGLMDAVTEAARDAGLADDQIHQEAFSAVPVTGGDGFEVLAAKSGVRVQVAADETITAALARVGVKVTVSCEQGICGTCVVNLLEGEPDHRDEYLTEEERTDQIALCCSRARSPLLVIDL</sequence>
<feature type="domain" description="2Fe-2S ferredoxin-type" evidence="7">
    <location>
        <begin position="227"/>
        <end position="310"/>
    </location>
</feature>
<dbReference type="PRINTS" id="PR00409">
    <property type="entry name" value="PHDIOXRDTASE"/>
</dbReference>
<dbReference type="CDD" id="cd00207">
    <property type="entry name" value="fer2"/>
    <property type="match status" value="1"/>
</dbReference>
<dbReference type="GO" id="GO:0016491">
    <property type="term" value="F:oxidoreductase activity"/>
    <property type="evidence" value="ECO:0007669"/>
    <property type="project" value="UniProtKB-KW"/>
</dbReference>
<evidence type="ECO:0000259" key="7">
    <source>
        <dbReference type="PROSITE" id="PS51085"/>
    </source>
</evidence>
<dbReference type="EC" id="1.-.-.-" evidence="9"/>
<dbReference type="InterPro" id="IPR050415">
    <property type="entry name" value="MRET"/>
</dbReference>
<proteinExistence type="predicted"/>
<name>A0ABZ3DA88_9PROT</name>
<dbReference type="PROSITE" id="PS00197">
    <property type="entry name" value="2FE2S_FER_1"/>
    <property type="match status" value="1"/>
</dbReference>
<evidence type="ECO:0000256" key="3">
    <source>
        <dbReference type="ARBA" id="ARBA00022723"/>
    </source>
</evidence>
<dbReference type="InterPro" id="IPR012675">
    <property type="entry name" value="Beta-grasp_dom_sf"/>
</dbReference>
<keyword evidence="1" id="KW-0285">Flavoprotein</keyword>
<keyword evidence="4 9" id="KW-0560">Oxidoreductase</keyword>
<dbReference type="PROSITE" id="PS51384">
    <property type="entry name" value="FAD_FR"/>
    <property type="match status" value="1"/>
</dbReference>
<dbReference type="Gene3D" id="2.40.30.10">
    <property type="entry name" value="Translation factors"/>
    <property type="match status" value="1"/>
</dbReference>
<dbReference type="PROSITE" id="PS51085">
    <property type="entry name" value="2FE2S_FER_2"/>
    <property type="match status" value="1"/>
</dbReference>
<dbReference type="Proteomes" id="UP001449795">
    <property type="component" value="Chromosome"/>
</dbReference>
<keyword evidence="6" id="KW-0411">Iron-sulfur</keyword>
<keyword evidence="5" id="KW-0408">Iron</keyword>
<dbReference type="InterPro" id="IPR039261">
    <property type="entry name" value="FNR_nucleotide-bd"/>
</dbReference>
<dbReference type="Gene3D" id="3.40.50.80">
    <property type="entry name" value="Nucleotide-binding domain of ferredoxin-NADP reductase (FNR) module"/>
    <property type="match status" value="1"/>
</dbReference>